<accession>A0A0F9M2J8</accession>
<keyword evidence="1" id="KW-0378">Hydrolase</keyword>
<evidence type="ECO:0000313" key="3">
    <source>
        <dbReference type="EMBL" id="KKM93571.1"/>
    </source>
</evidence>
<reference evidence="3" key="1">
    <citation type="journal article" date="2015" name="Nature">
        <title>Complex archaea that bridge the gap between prokaryotes and eukaryotes.</title>
        <authorList>
            <person name="Spang A."/>
            <person name="Saw J.H."/>
            <person name="Jorgensen S.L."/>
            <person name="Zaremba-Niedzwiedzka K."/>
            <person name="Martijn J."/>
            <person name="Lind A.E."/>
            <person name="van Eijk R."/>
            <person name="Schleper C."/>
            <person name="Guy L."/>
            <person name="Ettema T.J."/>
        </authorList>
    </citation>
    <scope>NUCLEOTIDE SEQUENCE</scope>
</reference>
<dbReference type="Pfam" id="PF00326">
    <property type="entry name" value="Peptidase_S9"/>
    <property type="match status" value="1"/>
</dbReference>
<sequence>RALAAGGPARFLQRLSVRWVQPRRQRRRRQCNRAGQGGASAGRDGKLRQLVYEDRLFGTPLKAKDADRYLYTMETFVDFPNLHVSDGGFSDPERITDANPWQSEYRWGKRILFDFENGDGVRLQGTLAIPDDYQPSQRRPMLVQFYEKNSQNLHRHISPLYTYSWNGLMMEAISKGYLYMQPDIHINIGSPHADMLKCVEAATRKVIEMGYADPERIGLHGSSYSGQGAAYIAARSTMFAAVAAGAAATDLTGDFNRFWGWTPTNLNGPGYNGHSYDILGHGRLGTNPYDDPELYRREAPITHARTIDTPLLMMHGGSDTNVGVMGMLQLYNGMRFNGKNIIALLYPGEFHGLRNVANRRDLTIRTQQFFDHYLRDAPAPEWMVAGVPFLKKEHGAWERGRGR</sequence>
<dbReference type="Gene3D" id="3.40.50.1820">
    <property type="entry name" value="alpha/beta hydrolase"/>
    <property type="match status" value="1"/>
</dbReference>
<dbReference type="GO" id="GO:0006508">
    <property type="term" value="P:proteolysis"/>
    <property type="evidence" value="ECO:0007669"/>
    <property type="project" value="InterPro"/>
</dbReference>
<dbReference type="EMBL" id="LAZR01006248">
    <property type="protein sequence ID" value="KKM93571.1"/>
    <property type="molecule type" value="Genomic_DNA"/>
</dbReference>
<proteinExistence type="predicted"/>
<feature type="non-terminal residue" evidence="3">
    <location>
        <position position="1"/>
    </location>
</feature>
<dbReference type="GO" id="GO:0004252">
    <property type="term" value="F:serine-type endopeptidase activity"/>
    <property type="evidence" value="ECO:0007669"/>
    <property type="project" value="TreeGrafter"/>
</dbReference>
<dbReference type="InterPro" id="IPR001375">
    <property type="entry name" value="Peptidase_S9_cat"/>
</dbReference>
<dbReference type="AlphaFoldDB" id="A0A0F9M2J8"/>
<organism evidence="3">
    <name type="scientific">marine sediment metagenome</name>
    <dbReference type="NCBI Taxonomy" id="412755"/>
    <lineage>
        <taxon>unclassified sequences</taxon>
        <taxon>metagenomes</taxon>
        <taxon>ecological metagenomes</taxon>
    </lineage>
</organism>
<dbReference type="PANTHER" id="PTHR42776:SF27">
    <property type="entry name" value="DIPEPTIDYL PEPTIDASE FAMILY MEMBER 6"/>
    <property type="match status" value="1"/>
</dbReference>
<name>A0A0F9M2J8_9ZZZZ</name>
<protein>
    <recommendedName>
        <fullName evidence="2">Peptidase S9 prolyl oligopeptidase catalytic domain-containing protein</fullName>
    </recommendedName>
</protein>
<dbReference type="InterPro" id="IPR029058">
    <property type="entry name" value="AB_hydrolase_fold"/>
</dbReference>
<evidence type="ECO:0000259" key="2">
    <source>
        <dbReference type="Pfam" id="PF00326"/>
    </source>
</evidence>
<evidence type="ECO:0000256" key="1">
    <source>
        <dbReference type="ARBA" id="ARBA00022801"/>
    </source>
</evidence>
<feature type="domain" description="Peptidase S9 prolyl oligopeptidase catalytic" evidence="2">
    <location>
        <begin position="201"/>
        <end position="375"/>
    </location>
</feature>
<dbReference type="PANTHER" id="PTHR42776">
    <property type="entry name" value="SERINE PEPTIDASE S9 FAMILY MEMBER"/>
    <property type="match status" value="1"/>
</dbReference>
<dbReference type="SUPFAM" id="SSF53474">
    <property type="entry name" value="alpha/beta-Hydrolases"/>
    <property type="match status" value="1"/>
</dbReference>
<comment type="caution">
    <text evidence="3">The sequence shown here is derived from an EMBL/GenBank/DDBJ whole genome shotgun (WGS) entry which is preliminary data.</text>
</comment>
<gene>
    <name evidence="3" type="ORF">LCGC14_1207010</name>
</gene>